<accession>A0A6J8BMF6</accession>
<dbReference type="Proteomes" id="UP000507470">
    <property type="component" value="Unassembled WGS sequence"/>
</dbReference>
<sequence>MCAILLRLLKYQSIKLKNDGLLKEKPLHWPTDWSFYNPRNKRKGQGYNAQSEKKLLECLEEQCNVEHIFKETRKFDDEQAKFKVKQYQKEIIAWKNNKSELFELYISRQEIDILSPCNAGKRKEEGQSQKLVDNILTNRKINNIAIPSELHPLVKAWKQKNTSAISKSYTIWSKITLEISRARRFVRKDTFLQSLKQIGVILNTVFWGCPSLYKDYASDNDDDKIQNFGFSYHSHNSPFSDAQVATLSNSKGVSSVQINIYDQSMQLWTLTQPTLSNTHISSYCLESHTHTVNFAVLNLI</sequence>
<evidence type="ECO:0000313" key="2">
    <source>
        <dbReference type="Proteomes" id="UP000507470"/>
    </source>
</evidence>
<keyword evidence="2" id="KW-1185">Reference proteome</keyword>
<proteinExistence type="predicted"/>
<evidence type="ECO:0000313" key="1">
    <source>
        <dbReference type="EMBL" id="CAC5383879.1"/>
    </source>
</evidence>
<dbReference type="EMBL" id="CACVKT020003457">
    <property type="protein sequence ID" value="CAC5383879.1"/>
    <property type="molecule type" value="Genomic_DNA"/>
</dbReference>
<protein>
    <submittedName>
        <fullName evidence="1">Uncharacterized protein</fullName>
    </submittedName>
</protein>
<gene>
    <name evidence="1" type="ORF">MCOR_19578</name>
</gene>
<dbReference type="AlphaFoldDB" id="A0A6J8BMF6"/>
<name>A0A6J8BMF6_MYTCO</name>
<organism evidence="1 2">
    <name type="scientific">Mytilus coruscus</name>
    <name type="common">Sea mussel</name>
    <dbReference type="NCBI Taxonomy" id="42192"/>
    <lineage>
        <taxon>Eukaryota</taxon>
        <taxon>Metazoa</taxon>
        <taxon>Spiralia</taxon>
        <taxon>Lophotrochozoa</taxon>
        <taxon>Mollusca</taxon>
        <taxon>Bivalvia</taxon>
        <taxon>Autobranchia</taxon>
        <taxon>Pteriomorphia</taxon>
        <taxon>Mytilida</taxon>
        <taxon>Mytiloidea</taxon>
        <taxon>Mytilidae</taxon>
        <taxon>Mytilinae</taxon>
        <taxon>Mytilus</taxon>
    </lineage>
</organism>
<reference evidence="1 2" key="1">
    <citation type="submission" date="2020-06" db="EMBL/GenBank/DDBJ databases">
        <authorList>
            <person name="Li R."/>
            <person name="Bekaert M."/>
        </authorList>
    </citation>
    <scope>NUCLEOTIDE SEQUENCE [LARGE SCALE GENOMIC DNA]</scope>
    <source>
        <strain evidence="2">wild</strain>
    </source>
</reference>